<keyword evidence="3" id="KW-1185">Reference proteome</keyword>
<evidence type="ECO:0000259" key="1">
    <source>
        <dbReference type="Pfam" id="PF14111"/>
    </source>
</evidence>
<dbReference type="Pfam" id="PF14111">
    <property type="entry name" value="DUF4283"/>
    <property type="match status" value="1"/>
</dbReference>
<name>A0A7J6IBD2_CANSA</name>
<proteinExistence type="predicted"/>
<protein>
    <recommendedName>
        <fullName evidence="1">DUF4283 domain-containing protein</fullName>
    </recommendedName>
</protein>
<reference evidence="2 3" key="1">
    <citation type="journal article" date="2020" name="bioRxiv">
        <title>Sequence and annotation of 42 cannabis genomes reveals extensive copy number variation in cannabinoid synthesis and pathogen resistance genes.</title>
        <authorList>
            <person name="Mckernan K.J."/>
            <person name="Helbert Y."/>
            <person name="Kane L.T."/>
            <person name="Ebling H."/>
            <person name="Zhang L."/>
            <person name="Liu B."/>
            <person name="Eaton Z."/>
            <person name="Mclaughlin S."/>
            <person name="Kingan S."/>
            <person name="Baybayan P."/>
            <person name="Concepcion G."/>
            <person name="Jordan M."/>
            <person name="Riva A."/>
            <person name="Barbazuk W."/>
            <person name="Harkins T."/>
        </authorList>
    </citation>
    <scope>NUCLEOTIDE SEQUENCE [LARGE SCALE GENOMIC DNA]</scope>
    <source>
        <strain evidence="3">cv. Jamaican Lion 4</strain>
        <tissue evidence="2">Leaf</tissue>
    </source>
</reference>
<accession>A0A7J6IBD2</accession>
<dbReference type="Proteomes" id="UP000583929">
    <property type="component" value="Unassembled WGS sequence"/>
</dbReference>
<comment type="caution">
    <text evidence="2">The sequence shown here is derived from an EMBL/GenBank/DDBJ whole genome shotgun (WGS) entry which is preliminary data.</text>
</comment>
<dbReference type="InterPro" id="IPR025558">
    <property type="entry name" value="DUF4283"/>
</dbReference>
<dbReference type="AlphaFoldDB" id="A0A7J6IBD2"/>
<evidence type="ECO:0000313" key="3">
    <source>
        <dbReference type="Proteomes" id="UP000583929"/>
    </source>
</evidence>
<feature type="domain" description="DUF4283" evidence="1">
    <location>
        <begin position="43"/>
        <end position="120"/>
    </location>
</feature>
<gene>
    <name evidence="2" type="ORF">G4B88_014406</name>
</gene>
<dbReference type="EMBL" id="JAATIQ010000002">
    <property type="protein sequence ID" value="KAF4403950.1"/>
    <property type="molecule type" value="Genomic_DNA"/>
</dbReference>
<sequence>MASSSEIMKDVEKKWSKICLDEEEEFITKLEDEELNEVEYDDRWCLIGRLLSGKILDYQVFQNIVVDLWKPGKGMYVKILEQNRFLFQFYHEIDIDRVIIRSRWTYDRKHFLIERLQPGDNPRTKLINHLDLCDVRNVDLNVVNGENGPSIVINENDSTFMSDAELTILDLKRKRVEKVSNMGSHVENICTVDYMNYY</sequence>
<organism evidence="2 3">
    <name type="scientific">Cannabis sativa</name>
    <name type="common">Hemp</name>
    <name type="synonym">Marijuana</name>
    <dbReference type="NCBI Taxonomy" id="3483"/>
    <lineage>
        <taxon>Eukaryota</taxon>
        <taxon>Viridiplantae</taxon>
        <taxon>Streptophyta</taxon>
        <taxon>Embryophyta</taxon>
        <taxon>Tracheophyta</taxon>
        <taxon>Spermatophyta</taxon>
        <taxon>Magnoliopsida</taxon>
        <taxon>eudicotyledons</taxon>
        <taxon>Gunneridae</taxon>
        <taxon>Pentapetalae</taxon>
        <taxon>rosids</taxon>
        <taxon>fabids</taxon>
        <taxon>Rosales</taxon>
        <taxon>Cannabaceae</taxon>
        <taxon>Cannabis</taxon>
    </lineage>
</organism>
<evidence type="ECO:0000313" key="2">
    <source>
        <dbReference type="EMBL" id="KAF4403950.1"/>
    </source>
</evidence>